<comment type="function">
    <text evidence="9">Catalyzes the radical-mediated insertion of two sulfur atoms into the C-6 and C-8 positions of the octanoyl moiety bound to the lipoyl domains of lipoate-dependent enzymes, thereby converting the octanoylated domains into lipoylated derivatives.</text>
</comment>
<comment type="similarity">
    <text evidence="9">Belongs to the radical SAM superfamily. Lipoyl synthase family.</text>
</comment>
<dbReference type="SUPFAM" id="SSF102114">
    <property type="entry name" value="Radical SAM enzymes"/>
    <property type="match status" value="1"/>
</dbReference>
<dbReference type="GO" id="GO:0051539">
    <property type="term" value="F:4 iron, 4 sulfur cluster binding"/>
    <property type="evidence" value="ECO:0007669"/>
    <property type="project" value="UniProtKB-UniRule"/>
</dbReference>
<comment type="catalytic activity">
    <reaction evidence="8 9">
        <text>[[Fe-S] cluster scaffold protein carrying a second [4Fe-4S](2+) cluster] + N(6)-octanoyl-L-lysyl-[protein] + 2 oxidized [2Fe-2S]-[ferredoxin] + 2 S-adenosyl-L-methionine + 4 H(+) = [[Fe-S] cluster scaffold protein] + N(6)-[(R)-dihydrolipoyl]-L-lysyl-[protein] + 4 Fe(3+) + 2 hydrogen sulfide + 2 5'-deoxyadenosine + 2 L-methionine + 2 reduced [2Fe-2S]-[ferredoxin]</text>
        <dbReference type="Rhea" id="RHEA:16585"/>
        <dbReference type="Rhea" id="RHEA-COMP:9928"/>
        <dbReference type="Rhea" id="RHEA-COMP:10000"/>
        <dbReference type="Rhea" id="RHEA-COMP:10001"/>
        <dbReference type="Rhea" id="RHEA-COMP:10475"/>
        <dbReference type="Rhea" id="RHEA-COMP:14568"/>
        <dbReference type="Rhea" id="RHEA-COMP:14569"/>
        <dbReference type="ChEBI" id="CHEBI:15378"/>
        <dbReference type="ChEBI" id="CHEBI:17319"/>
        <dbReference type="ChEBI" id="CHEBI:29034"/>
        <dbReference type="ChEBI" id="CHEBI:29919"/>
        <dbReference type="ChEBI" id="CHEBI:33722"/>
        <dbReference type="ChEBI" id="CHEBI:33737"/>
        <dbReference type="ChEBI" id="CHEBI:33738"/>
        <dbReference type="ChEBI" id="CHEBI:57844"/>
        <dbReference type="ChEBI" id="CHEBI:59789"/>
        <dbReference type="ChEBI" id="CHEBI:78809"/>
        <dbReference type="ChEBI" id="CHEBI:83100"/>
        <dbReference type="EC" id="2.8.1.8"/>
    </reaction>
</comment>
<evidence type="ECO:0000256" key="4">
    <source>
        <dbReference type="ARBA" id="ARBA00022691"/>
    </source>
</evidence>
<evidence type="ECO:0000256" key="2">
    <source>
        <dbReference type="ARBA" id="ARBA00022485"/>
    </source>
</evidence>
<comment type="subcellular location">
    <subcellularLocation>
        <location evidence="1 9">Mitochondrion</location>
    </subcellularLocation>
</comment>
<evidence type="ECO:0000256" key="8">
    <source>
        <dbReference type="ARBA" id="ARBA00047326"/>
    </source>
</evidence>
<dbReference type="NCBIfam" id="NF004019">
    <property type="entry name" value="PRK05481.1"/>
    <property type="match status" value="1"/>
</dbReference>
<dbReference type="InterPro" id="IPR007197">
    <property type="entry name" value="rSAM"/>
</dbReference>
<dbReference type="SFLD" id="SFLDS00029">
    <property type="entry name" value="Radical_SAM"/>
    <property type="match status" value="1"/>
</dbReference>
<feature type="binding site" evidence="9">
    <location>
        <position position="161"/>
    </location>
    <ligand>
        <name>[4Fe-4S] cluster</name>
        <dbReference type="ChEBI" id="CHEBI:49883"/>
        <label>2</label>
        <note>4Fe-4S-S-AdoMet</note>
    </ligand>
</feature>
<dbReference type="UniPathway" id="UPA00538">
    <property type="reaction ID" value="UER00593"/>
</dbReference>
<comment type="pathway">
    <text evidence="9">Protein modification; protein lipoylation via endogenous pathway; protein N(6)-(lipoyl)lysine from octanoyl-[acyl-carrier-protein]: step 2/2.</text>
</comment>
<dbReference type="SFLD" id="SFLDG01058">
    <property type="entry name" value="lipoyl_synthase_like"/>
    <property type="match status" value="1"/>
</dbReference>
<evidence type="ECO:0000256" key="5">
    <source>
        <dbReference type="ARBA" id="ARBA00022723"/>
    </source>
</evidence>
<keyword evidence="7 9" id="KW-0411">Iron-sulfur</keyword>
<proteinExistence type="inferred from homology"/>
<dbReference type="InterPro" id="IPR058240">
    <property type="entry name" value="rSAM_sf"/>
</dbReference>
<keyword evidence="12" id="KW-1185">Reference proteome</keyword>
<dbReference type="InterPro" id="IPR003698">
    <property type="entry name" value="Lipoyl_synth"/>
</dbReference>
<dbReference type="Gene3D" id="3.20.20.70">
    <property type="entry name" value="Aldolase class I"/>
    <property type="match status" value="1"/>
</dbReference>
<dbReference type="PROSITE" id="PS51918">
    <property type="entry name" value="RADICAL_SAM"/>
    <property type="match status" value="1"/>
</dbReference>
<feature type="binding site" evidence="9">
    <location>
        <position position="376"/>
    </location>
    <ligand>
        <name>[4Fe-4S] cluster</name>
        <dbReference type="ChEBI" id="CHEBI:49883"/>
        <label>1</label>
    </ligand>
</feature>
<dbReference type="GO" id="GO:0046872">
    <property type="term" value="F:metal ion binding"/>
    <property type="evidence" value="ECO:0007669"/>
    <property type="project" value="UniProtKB-KW"/>
</dbReference>
<evidence type="ECO:0000313" key="12">
    <source>
        <dbReference type="Proteomes" id="UP000677054"/>
    </source>
</evidence>
<dbReference type="GO" id="GO:0009249">
    <property type="term" value="P:protein lipoylation"/>
    <property type="evidence" value="ECO:0007669"/>
    <property type="project" value="UniProtKB-UniRule"/>
</dbReference>
<dbReference type="CDD" id="cd01335">
    <property type="entry name" value="Radical_SAM"/>
    <property type="match status" value="1"/>
</dbReference>
<keyword evidence="3 9" id="KW-0808">Transferase</keyword>
<evidence type="ECO:0000256" key="7">
    <source>
        <dbReference type="ARBA" id="ARBA00023014"/>
    </source>
</evidence>
<dbReference type="AlphaFoldDB" id="A0A7R8X7T0"/>
<dbReference type="SFLD" id="SFLDF00271">
    <property type="entry name" value="lipoyl_synthase"/>
    <property type="match status" value="1"/>
</dbReference>
<feature type="binding site" evidence="9">
    <location>
        <position position="168"/>
    </location>
    <ligand>
        <name>[4Fe-4S] cluster</name>
        <dbReference type="ChEBI" id="CHEBI:49883"/>
        <label>2</label>
        <note>4Fe-4S-S-AdoMet</note>
    </ligand>
</feature>
<evidence type="ECO:0000259" key="10">
    <source>
        <dbReference type="PROSITE" id="PS51918"/>
    </source>
</evidence>
<feature type="binding site" evidence="9">
    <location>
        <position position="135"/>
    </location>
    <ligand>
        <name>[4Fe-4S] cluster</name>
        <dbReference type="ChEBI" id="CHEBI:49883"/>
        <label>1</label>
    </ligand>
</feature>
<keyword evidence="4 9" id="KW-0949">S-adenosyl-L-methionine</keyword>
<dbReference type="Pfam" id="PF04055">
    <property type="entry name" value="Radical_SAM"/>
    <property type="match status" value="1"/>
</dbReference>
<dbReference type="EC" id="2.8.1.8" evidence="9"/>
<dbReference type="GO" id="GO:0005739">
    <property type="term" value="C:mitochondrion"/>
    <property type="evidence" value="ECO:0007669"/>
    <property type="project" value="UniProtKB-SubCell"/>
</dbReference>
<dbReference type="EMBL" id="CAJPEV010000226">
    <property type="protein sequence ID" value="CAG0882650.1"/>
    <property type="molecule type" value="Genomic_DNA"/>
</dbReference>
<dbReference type="InterPro" id="IPR006638">
    <property type="entry name" value="Elp3/MiaA/NifB-like_rSAM"/>
</dbReference>
<dbReference type="PANTHER" id="PTHR10949">
    <property type="entry name" value="LIPOYL SYNTHASE"/>
    <property type="match status" value="1"/>
</dbReference>
<keyword evidence="9" id="KW-0496">Mitochondrion</keyword>
<evidence type="ECO:0000256" key="3">
    <source>
        <dbReference type="ARBA" id="ARBA00022679"/>
    </source>
</evidence>
<dbReference type="InterPro" id="IPR013785">
    <property type="entry name" value="Aldolase_TIM"/>
</dbReference>
<accession>A0A7R8X7T0</accession>
<evidence type="ECO:0000256" key="1">
    <source>
        <dbReference type="ARBA" id="ARBA00004173"/>
    </source>
</evidence>
<dbReference type="OrthoDB" id="3231at2759"/>
<dbReference type="HAMAP" id="MF_00206">
    <property type="entry name" value="Lipoyl_synth"/>
    <property type="match status" value="1"/>
</dbReference>
<evidence type="ECO:0000256" key="6">
    <source>
        <dbReference type="ARBA" id="ARBA00023004"/>
    </source>
</evidence>
<protein>
    <recommendedName>
        <fullName evidence="9">Lipoyl synthase, mitochondrial</fullName>
        <ecNumber evidence="9">2.8.1.8</ecNumber>
    </recommendedName>
    <alternativeName>
        <fullName evidence="9">Lipoate synthase</fullName>
        <shortName evidence="9">LS</shortName>
        <shortName evidence="9">Lip-syn</shortName>
    </alternativeName>
    <alternativeName>
        <fullName evidence="9">Lipoic acid synthase</fullName>
    </alternativeName>
</protein>
<dbReference type="NCBIfam" id="NF009544">
    <property type="entry name" value="PRK12928.1"/>
    <property type="match status" value="1"/>
</dbReference>
<dbReference type="PANTHER" id="PTHR10949:SF0">
    <property type="entry name" value="LIPOYL SYNTHASE, MITOCHONDRIAL"/>
    <property type="match status" value="1"/>
</dbReference>
<keyword evidence="5 9" id="KW-0479">Metal-binding</keyword>
<gene>
    <name evidence="11" type="ORF">DSTB1V02_LOCUS2139</name>
</gene>
<dbReference type="Pfam" id="PF16881">
    <property type="entry name" value="LIAS_N"/>
    <property type="match status" value="1"/>
</dbReference>
<dbReference type="NCBIfam" id="TIGR00510">
    <property type="entry name" value="lipA"/>
    <property type="match status" value="1"/>
</dbReference>
<dbReference type="SMART" id="SM00729">
    <property type="entry name" value="Elp3"/>
    <property type="match status" value="1"/>
</dbReference>
<keyword evidence="2 9" id="KW-0004">4Fe-4S</keyword>
<dbReference type="Proteomes" id="UP000677054">
    <property type="component" value="Unassembled WGS sequence"/>
</dbReference>
<dbReference type="FunFam" id="3.20.20.70:FF:000036">
    <property type="entry name" value="Lipoyl synthase, mitochondrial"/>
    <property type="match status" value="1"/>
</dbReference>
<feature type="binding site" evidence="9">
    <location>
        <position position="130"/>
    </location>
    <ligand>
        <name>[4Fe-4S] cluster</name>
        <dbReference type="ChEBI" id="CHEBI:49883"/>
        <label>1</label>
    </ligand>
</feature>
<keyword evidence="6 9" id="KW-0408">Iron</keyword>
<evidence type="ECO:0000256" key="9">
    <source>
        <dbReference type="HAMAP-Rule" id="MF_03123"/>
    </source>
</evidence>
<name>A0A7R8X7T0_9CRUS</name>
<evidence type="ECO:0000313" key="11">
    <source>
        <dbReference type="EMBL" id="CAD7242168.1"/>
    </source>
</evidence>
<reference evidence="11" key="1">
    <citation type="submission" date="2020-11" db="EMBL/GenBank/DDBJ databases">
        <authorList>
            <person name="Tran Van P."/>
        </authorList>
    </citation>
    <scope>NUCLEOTIDE SEQUENCE</scope>
</reference>
<dbReference type="EMBL" id="LR899743">
    <property type="protein sequence ID" value="CAD7242168.1"/>
    <property type="molecule type" value="Genomic_DNA"/>
</dbReference>
<sequence>MPAMNTESITVLFCCVTLICLPSPFFDVFLLFEQFVGSSLHTHHHLKSTNKPHREEITKRLQDGPSFQDFLDKEVDVGETWSLYQGKLKKQKGDKERLRLPPWLKTEIPIGRNFQKIKESLRGLNLHTVCEEAKCPNIGECWGGGEKKTATATIMLMGDECTRGCRFCSVKTSRKPPPLNNEEPVNTAAAIYAWDLDYVVLTSVDRDDLPDGGADHFARTVEEIKSRNSSILVECLTPDFRGNRDSVQRIALSGLDVFAHNIETVAALQAFVRDPRANYHQSLSVLKASKEFQPDLITKTSVMLGLGESDDQVLQTLKDLREVGVDCLTIGQYMQPTKRRLHVKEYVTPAKFKHWEEVGNELGFLYTASGPLVRSSYKAGEFFLKNHLNKRRESA</sequence>
<dbReference type="InterPro" id="IPR031691">
    <property type="entry name" value="LIAS_N"/>
</dbReference>
<feature type="binding site" evidence="9">
    <location>
        <position position="165"/>
    </location>
    <ligand>
        <name>[4Fe-4S] cluster</name>
        <dbReference type="ChEBI" id="CHEBI:49883"/>
        <label>2</label>
        <note>4Fe-4S-S-AdoMet</note>
    </ligand>
</feature>
<feature type="domain" description="Radical SAM core" evidence="10">
    <location>
        <begin position="144"/>
        <end position="365"/>
    </location>
</feature>
<comment type="cofactor">
    <cofactor evidence="9">
        <name>[4Fe-4S] cluster</name>
        <dbReference type="ChEBI" id="CHEBI:49883"/>
    </cofactor>
    <text evidence="9">Binds 2 [4Fe-4S] clusters per subunit. One cluster is coordinated with 3 cysteines and an exchangeable S-adenosyl-L-methionine.</text>
</comment>
<feature type="binding site" evidence="9">
    <location>
        <position position="141"/>
    </location>
    <ligand>
        <name>[4Fe-4S] cluster</name>
        <dbReference type="ChEBI" id="CHEBI:49883"/>
        <label>1</label>
    </ligand>
</feature>
<organism evidence="11">
    <name type="scientific">Darwinula stevensoni</name>
    <dbReference type="NCBI Taxonomy" id="69355"/>
    <lineage>
        <taxon>Eukaryota</taxon>
        <taxon>Metazoa</taxon>
        <taxon>Ecdysozoa</taxon>
        <taxon>Arthropoda</taxon>
        <taxon>Crustacea</taxon>
        <taxon>Oligostraca</taxon>
        <taxon>Ostracoda</taxon>
        <taxon>Podocopa</taxon>
        <taxon>Podocopida</taxon>
        <taxon>Darwinulocopina</taxon>
        <taxon>Darwinuloidea</taxon>
        <taxon>Darwinulidae</taxon>
        <taxon>Darwinula</taxon>
    </lineage>
</organism>
<dbReference type="GO" id="GO:0016992">
    <property type="term" value="F:lipoate synthase activity"/>
    <property type="evidence" value="ECO:0007669"/>
    <property type="project" value="UniProtKB-UniRule"/>
</dbReference>